<feature type="transmembrane region" description="Helical" evidence="6">
    <location>
        <begin position="163"/>
        <end position="186"/>
    </location>
</feature>
<protein>
    <recommendedName>
        <fullName evidence="9">DUF4870 domain-containing protein</fullName>
    </recommendedName>
</protein>
<dbReference type="Pfam" id="PF09685">
    <property type="entry name" value="MamF_MmsF"/>
    <property type="match status" value="1"/>
</dbReference>
<comment type="caution">
    <text evidence="7">The sequence shown here is derived from an EMBL/GenBank/DDBJ whole genome shotgun (WGS) entry which is preliminary data.</text>
</comment>
<dbReference type="InterPro" id="IPR019109">
    <property type="entry name" value="MamF_MmsF"/>
</dbReference>
<reference evidence="7 8" key="1">
    <citation type="submission" date="2013-10" db="EMBL/GenBank/DDBJ databases">
        <authorList>
            <person name="Wang G."/>
            <person name="Zhuang W."/>
        </authorList>
    </citation>
    <scope>NUCLEOTIDE SEQUENCE [LARGE SCALE GENOMIC DNA]</scope>
    <source>
        <strain evidence="7 8">DSM 20118</strain>
    </source>
</reference>
<keyword evidence="8" id="KW-1185">Reference proteome</keyword>
<keyword evidence="2 6" id="KW-0812">Transmembrane</keyword>
<keyword evidence="4 6" id="KW-0472">Membrane</keyword>
<dbReference type="RefSeq" id="WP_034632810.1">
    <property type="nucleotide sequence ID" value="NZ_AXNT01000115.1"/>
</dbReference>
<feature type="compositionally biased region" description="Basic and acidic residues" evidence="5">
    <location>
        <begin position="12"/>
        <end position="24"/>
    </location>
</feature>
<evidence type="ECO:0000313" key="8">
    <source>
        <dbReference type="Proteomes" id="UP000029833"/>
    </source>
</evidence>
<dbReference type="AlphaFoldDB" id="A0A0A0B3A9"/>
<sequence length="210" mass="21812">MTDQPSSPSRPPTREEQQLRDELLRQGYSAEEADVALRDAGILAPGAAVPGPPVPGSAPSGPGAPGYGHPGHGDPRATGRTSYLVGLLAWLPIPVVSAVIAGIAMAAVYPGQRRRSALAAENARRAANWGLTYALGVVLSVALTVAVIVATQPETPDPDATPWQVLFLTPVLVLSVAHLVVTVLGLTRTARGQVYAPPAIPFFRAAEPRS</sequence>
<feature type="transmembrane region" description="Helical" evidence="6">
    <location>
        <begin position="130"/>
        <end position="151"/>
    </location>
</feature>
<proteinExistence type="predicted"/>
<comment type="subcellular location">
    <subcellularLocation>
        <location evidence="1">Membrane</location>
        <topology evidence="1">Multi-pass membrane protein</topology>
    </subcellularLocation>
</comment>
<name>A0A0A0B3A9_9CELL</name>
<dbReference type="STRING" id="1408250.Q760_02170"/>
<evidence type="ECO:0000256" key="3">
    <source>
        <dbReference type="ARBA" id="ARBA00022989"/>
    </source>
</evidence>
<evidence type="ECO:0000313" key="7">
    <source>
        <dbReference type="EMBL" id="KGM01315.1"/>
    </source>
</evidence>
<feature type="region of interest" description="Disordered" evidence="5">
    <location>
        <begin position="47"/>
        <end position="75"/>
    </location>
</feature>
<accession>A0A0A0B3A9</accession>
<evidence type="ECO:0000256" key="2">
    <source>
        <dbReference type="ARBA" id="ARBA00022692"/>
    </source>
</evidence>
<evidence type="ECO:0000256" key="4">
    <source>
        <dbReference type="ARBA" id="ARBA00023136"/>
    </source>
</evidence>
<evidence type="ECO:0000256" key="1">
    <source>
        <dbReference type="ARBA" id="ARBA00004141"/>
    </source>
</evidence>
<feature type="region of interest" description="Disordered" evidence="5">
    <location>
        <begin position="1"/>
        <end position="27"/>
    </location>
</feature>
<gene>
    <name evidence="7" type="ORF">Q760_02170</name>
</gene>
<dbReference type="Proteomes" id="UP000029833">
    <property type="component" value="Unassembled WGS sequence"/>
</dbReference>
<dbReference type="EMBL" id="AXNT01000115">
    <property type="protein sequence ID" value="KGM01315.1"/>
    <property type="molecule type" value="Genomic_DNA"/>
</dbReference>
<evidence type="ECO:0000256" key="6">
    <source>
        <dbReference type="SAM" id="Phobius"/>
    </source>
</evidence>
<evidence type="ECO:0000256" key="5">
    <source>
        <dbReference type="SAM" id="MobiDB-lite"/>
    </source>
</evidence>
<feature type="transmembrane region" description="Helical" evidence="6">
    <location>
        <begin position="83"/>
        <end position="109"/>
    </location>
</feature>
<keyword evidence="3 6" id="KW-1133">Transmembrane helix</keyword>
<organism evidence="7 8">
    <name type="scientific">Cellulomonas cellasea DSM 20118</name>
    <dbReference type="NCBI Taxonomy" id="1408250"/>
    <lineage>
        <taxon>Bacteria</taxon>
        <taxon>Bacillati</taxon>
        <taxon>Actinomycetota</taxon>
        <taxon>Actinomycetes</taxon>
        <taxon>Micrococcales</taxon>
        <taxon>Cellulomonadaceae</taxon>
        <taxon>Cellulomonas</taxon>
    </lineage>
</organism>
<evidence type="ECO:0008006" key="9">
    <source>
        <dbReference type="Google" id="ProtNLM"/>
    </source>
</evidence>